<dbReference type="InterPro" id="IPR001647">
    <property type="entry name" value="HTH_TetR"/>
</dbReference>
<dbReference type="PRINTS" id="PR00400">
    <property type="entry name" value="TETREPRESSOR"/>
</dbReference>
<dbReference type="SUPFAM" id="SSF46689">
    <property type="entry name" value="Homeodomain-like"/>
    <property type="match status" value="1"/>
</dbReference>
<evidence type="ECO:0000256" key="4">
    <source>
        <dbReference type="ARBA" id="ARBA00023163"/>
    </source>
</evidence>
<dbReference type="RefSeq" id="WP_386157889.1">
    <property type="nucleotide sequence ID" value="NZ_JBHMBS010000007.1"/>
</dbReference>
<keyword evidence="9" id="KW-1185">Reference proteome</keyword>
<accession>A0ABV5TE56</accession>
<feature type="region of interest" description="Disordered" evidence="6">
    <location>
        <begin position="247"/>
        <end position="267"/>
    </location>
</feature>
<evidence type="ECO:0000313" key="9">
    <source>
        <dbReference type="Proteomes" id="UP001589610"/>
    </source>
</evidence>
<name>A0ABV5TE56_9ACTN</name>
<dbReference type="Pfam" id="PF00440">
    <property type="entry name" value="TetR_N"/>
    <property type="match status" value="1"/>
</dbReference>
<dbReference type="InterPro" id="IPR004111">
    <property type="entry name" value="Repressor_TetR_C"/>
</dbReference>
<dbReference type="PROSITE" id="PS50977">
    <property type="entry name" value="HTH_TETR_2"/>
    <property type="match status" value="1"/>
</dbReference>
<feature type="region of interest" description="Disordered" evidence="6">
    <location>
        <begin position="1"/>
        <end position="29"/>
    </location>
</feature>
<evidence type="ECO:0000256" key="5">
    <source>
        <dbReference type="PROSITE-ProRule" id="PRU00335"/>
    </source>
</evidence>
<dbReference type="Proteomes" id="UP001589610">
    <property type="component" value="Unassembled WGS sequence"/>
</dbReference>
<dbReference type="EMBL" id="JBHMBS010000007">
    <property type="protein sequence ID" value="MFB9677392.1"/>
    <property type="molecule type" value="Genomic_DNA"/>
</dbReference>
<dbReference type="PANTHER" id="PTHR30055:SF234">
    <property type="entry name" value="HTH-TYPE TRANSCRIPTIONAL REGULATOR BETI"/>
    <property type="match status" value="1"/>
</dbReference>
<evidence type="ECO:0000256" key="6">
    <source>
        <dbReference type="SAM" id="MobiDB-lite"/>
    </source>
</evidence>
<sequence length="267" mass="28547">MEDGLTAHDTGAGAGTPNGQGPSGGGVRKNERALTADDILRTAIEIGDHEGLHALTMRRLAAKLGFSTMALYRHFKNKDEILDGMADLVLGNLSLPEEAGLDPETVIRDLARALLGMMRSHPSVIHLLSTRATTSRTSLSGAFERVLERLRATGLSADLSVRVYGALMTYTIGFASYQMPRPWGGSGEDARELRRQRGHFYASLPADEFPHMVELSGLLVDLPHDSQFQVGLEFMLGGILSAHNGDASAPEAGDGSVAAGRQDRSPS</sequence>
<organism evidence="8 9">
    <name type="scientific">Streptosporangium vulgare</name>
    <dbReference type="NCBI Taxonomy" id="46190"/>
    <lineage>
        <taxon>Bacteria</taxon>
        <taxon>Bacillati</taxon>
        <taxon>Actinomycetota</taxon>
        <taxon>Actinomycetes</taxon>
        <taxon>Streptosporangiales</taxon>
        <taxon>Streptosporangiaceae</taxon>
        <taxon>Streptosporangium</taxon>
    </lineage>
</organism>
<dbReference type="PRINTS" id="PR00455">
    <property type="entry name" value="HTHTETR"/>
</dbReference>
<reference evidence="8 9" key="1">
    <citation type="submission" date="2024-09" db="EMBL/GenBank/DDBJ databases">
        <authorList>
            <person name="Sun Q."/>
            <person name="Mori K."/>
        </authorList>
    </citation>
    <scope>NUCLEOTIDE SEQUENCE [LARGE SCALE GENOMIC DNA]</scope>
    <source>
        <strain evidence="8 9">JCM 3028</strain>
    </source>
</reference>
<dbReference type="Pfam" id="PF02909">
    <property type="entry name" value="TetR_C_1"/>
    <property type="match status" value="1"/>
</dbReference>
<comment type="caution">
    <text evidence="8">The sequence shown here is derived from an EMBL/GenBank/DDBJ whole genome shotgun (WGS) entry which is preliminary data.</text>
</comment>
<dbReference type="PANTHER" id="PTHR30055">
    <property type="entry name" value="HTH-TYPE TRANSCRIPTIONAL REGULATOR RUTR"/>
    <property type="match status" value="1"/>
</dbReference>
<evidence type="ECO:0000259" key="7">
    <source>
        <dbReference type="PROSITE" id="PS50977"/>
    </source>
</evidence>
<feature type="domain" description="HTH tetR-type" evidence="7">
    <location>
        <begin position="33"/>
        <end position="93"/>
    </location>
</feature>
<dbReference type="InterPro" id="IPR009057">
    <property type="entry name" value="Homeodomain-like_sf"/>
</dbReference>
<dbReference type="SUPFAM" id="SSF48498">
    <property type="entry name" value="Tetracyclin repressor-like, C-terminal domain"/>
    <property type="match status" value="1"/>
</dbReference>
<dbReference type="InterPro" id="IPR036271">
    <property type="entry name" value="Tet_transcr_reg_TetR-rel_C_sf"/>
</dbReference>
<evidence type="ECO:0000256" key="3">
    <source>
        <dbReference type="ARBA" id="ARBA00023125"/>
    </source>
</evidence>
<feature type="compositionally biased region" description="Gly residues" evidence="6">
    <location>
        <begin position="12"/>
        <end position="27"/>
    </location>
</feature>
<dbReference type="Gene3D" id="1.10.357.10">
    <property type="entry name" value="Tetracycline Repressor, domain 2"/>
    <property type="match status" value="1"/>
</dbReference>
<dbReference type="InterPro" id="IPR003012">
    <property type="entry name" value="Tet_transcr_reg_TetR"/>
</dbReference>
<gene>
    <name evidence="8" type="ORF">ACFFRH_18075</name>
</gene>
<evidence type="ECO:0000256" key="1">
    <source>
        <dbReference type="ARBA" id="ARBA00022491"/>
    </source>
</evidence>
<keyword evidence="3 5" id="KW-0238">DNA-binding</keyword>
<proteinExistence type="predicted"/>
<dbReference type="InterPro" id="IPR050109">
    <property type="entry name" value="HTH-type_TetR-like_transc_reg"/>
</dbReference>
<keyword evidence="2" id="KW-0805">Transcription regulation</keyword>
<protein>
    <submittedName>
        <fullName evidence="8">TetR/AcrR family transcriptional regulator</fullName>
    </submittedName>
</protein>
<feature type="DNA-binding region" description="H-T-H motif" evidence="5">
    <location>
        <begin position="56"/>
        <end position="75"/>
    </location>
</feature>
<keyword evidence="1" id="KW-0678">Repressor</keyword>
<dbReference type="Gene3D" id="1.10.10.60">
    <property type="entry name" value="Homeodomain-like"/>
    <property type="match status" value="1"/>
</dbReference>
<evidence type="ECO:0000313" key="8">
    <source>
        <dbReference type="EMBL" id="MFB9677392.1"/>
    </source>
</evidence>
<evidence type="ECO:0000256" key="2">
    <source>
        <dbReference type="ARBA" id="ARBA00023015"/>
    </source>
</evidence>
<keyword evidence="4" id="KW-0804">Transcription</keyword>